<feature type="region of interest" description="Disordered" evidence="2">
    <location>
        <begin position="162"/>
        <end position="183"/>
    </location>
</feature>
<dbReference type="Pfam" id="PF01575">
    <property type="entry name" value="MaoC_dehydratas"/>
    <property type="match status" value="1"/>
</dbReference>
<name>A0ABP8ZAS4_9ACTN</name>
<evidence type="ECO:0000256" key="1">
    <source>
        <dbReference type="ARBA" id="ARBA00005254"/>
    </source>
</evidence>
<gene>
    <name evidence="4" type="ORF">GCM10023217_22870</name>
</gene>
<dbReference type="PANTHER" id="PTHR43841:SF1">
    <property type="entry name" value="3-HYDROXYACYL-THIOESTER DEHYDRATASE X"/>
    <property type="match status" value="1"/>
</dbReference>
<reference evidence="5" key="1">
    <citation type="journal article" date="2019" name="Int. J. Syst. Evol. Microbiol.">
        <title>The Global Catalogue of Microorganisms (GCM) 10K type strain sequencing project: providing services to taxonomists for standard genome sequencing and annotation.</title>
        <authorList>
            <consortium name="The Broad Institute Genomics Platform"/>
            <consortium name="The Broad Institute Genome Sequencing Center for Infectious Disease"/>
            <person name="Wu L."/>
            <person name="Ma J."/>
        </authorList>
    </citation>
    <scope>NUCLEOTIDE SEQUENCE [LARGE SCALE GENOMIC DNA]</scope>
    <source>
        <strain evidence="5">JCM 18077</strain>
    </source>
</reference>
<dbReference type="PANTHER" id="PTHR43841">
    <property type="entry name" value="3-HYDROXYACYL-THIOESTER DEHYDRATASE HTDX-RELATED"/>
    <property type="match status" value="1"/>
</dbReference>
<dbReference type="Gene3D" id="3.10.129.10">
    <property type="entry name" value="Hotdog Thioesterase"/>
    <property type="match status" value="1"/>
</dbReference>
<comment type="caution">
    <text evidence="4">The sequence shown here is derived from an EMBL/GenBank/DDBJ whole genome shotgun (WGS) entry which is preliminary data.</text>
</comment>
<accession>A0ABP8ZAS4</accession>
<dbReference type="RefSeq" id="WP_345313594.1">
    <property type="nucleotide sequence ID" value="NZ_BAABIE010000010.1"/>
</dbReference>
<dbReference type="Proteomes" id="UP001500822">
    <property type="component" value="Unassembled WGS sequence"/>
</dbReference>
<proteinExistence type="inferred from homology"/>
<protein>
    <submittedName>
        <fullName evidence="4">MaoC/PaaZ C-terminal domain-containing protein</fullName>
    </submittedName>
</protein>
<evidence type="ECO:0000313" key="4">
    <source>
        <dbReference type="EMBL" id="GAA4751588.1"/>
    </source>
</evidence>
<evidence type="ECO:0000313" key="5">
    <source>
        <dbReference type="Proteomes" id="UP001500822"/>
    </source>
</evidence>
<dbReference type="EMBL" id="BAABIE010000010">
    <property type="protein sequence ID" value="GAA4751588.1"/>
    <property type="molecule type" value="Genomic_DNA"/>
</dbReference>
<sequence length="294" mass="31891">MSRTVTLSAMPTAATQYPKAVGAMLPVFGKPSRVAPDASVPETVLRVENLRVDRDRLLDYCHTTGTQCGAPLPLTYLFVLQFPLAMELMVAGGFPFAAVGSVHAENRIERLRQIGVDEPLTIETHAENLREHRKGLLIDVISKFFVGRELVAVQTGTFLKQQRTSLSDTPRGPAPKDTTPPPPDRVVAVDLSLIRKYAAASGDRNPIHMADLSAKLFGFPKAIAHGMWSAAAAIANVEAQLPDAVVYQVRFGKPILLPAKVNLYTAKSDDGYTVSILNRRKGYPHLTGTLTPSA</sequence>
<feature type="domain" description="MaoC-like" evidence="3">
    <location>
        <begin position="188"/>
        <end position="269"/>
    </location>
</feature>
<evidence type="ECO:0000256" key="2">
    <source>
        <dbReference type="SAM" id="MobiDB-lite"/>
    </source>
</evidence>
<evidence type="ECO:0000259" key="3">
    <source>
        <dbReference type="Pfam" id="PF01575"/>
    </source>
</evidence>
<keyword evidence="5" id="KW-1185">Reference proteome</keyword>
<dbReference type="SUPFAM" id="SSF54637">
    <property type="entry name" value="Thioesterase/thiol ester dehydrase-isomerase"/>
    <property type="match status" value="2"/>
</dbReference>
<organism evidence="4 5">
    <name type="scientific">Gordonia alkaliphila</name>
    <dbReference type="NCBI Taxonomy" id="1053547"/>
    <lineage>
        <taxon>Bacteria</taxon>
        <taxon>Bacillati</taxon>
        <taxon>Actinomycetota</taxon>
        <taxon>Actinomycetes</taxon>
        <taxon>Mycobacteriales</taxon>
        <taxon>Gordoniaceae</taxon>
        <taxon>Gordonia</taxon>
    </lineage>
</organism>
<dbReference type="InterPro" id="IPR002539">
    <property type="entry name" value="MaoC-like_dom"/>
</dbReference>
<dbReference type="PRINTS" id="PR01483">
    <property type="entry name" value="FASYNTHASE"/>
</dbReference>
<dbReference type="InterPro" id="IPR003965">
    <property type="entry name" value="Fatty_acid_synthase"/>
</dbReference>
<dbReference type="InterPro" id="IPR029069">
    <property type="entry name" value="HotDog_dom_sf"/>
</dbReference>
<comment type="similarity">
    <text evidence="1">Belongs to the enoyl-CoA hydratase/isomerase family.</text>
</comment>